<dbReference type="Proteomes" id="UP000094256">
    <property type="component" value="Chromosome"/>
</dbReference>
<sequence length="68" mass="7950">MGRAFKVPKKGDAEQWAKVGALWFAGFRFLNHTRWRDAEPFPARLREVEDFVRRNPHHPFRTQGANGS</sequence>
<dbReference type="EMBL" id="CP014168">
    <property type="protein sequence ID" value="AOH83966.1"/>
    <property type="molecule type" value="Genomic_DNA"/>
</dbReference>
<organism evidence="1 2">
    <name type="scientific">Sphingomonas panacis</name>
    <dbReference type="NCBI Taxonomy" id="1560345"/>
    <lineage>
        <taxon>Bacteria</taxon>
        <taxon>Pseudomonadati</taxon>
        <taxon>Pseudomonadota</taxon>
        <taxon>Alphaproteobacteria</taxon>
        <taxon>Sphingomonadales</taxon>
        <taxon>Sphingomonadaceae</taxon>
        <taxon>Sphingomonas</taxon>
    </lineage>
</organism>
<protein>
    <submittedName>
        <fullName evidence="1">Uncharacterized protein</fullName>
    </submittedName>
</protein>
<gene>
    <name evidence="1" type="ORF">AWL63_08290</name>
</gene>
<evidence type="ECO:0000313" key="1">
    <source>
        <dbReference type="EMBL" id="AOH83966.1"/>
    </source>
</evidence>
<proteinExistence type="predicted"/>
<dbReference type="AlphaFoldDB" id="A0A1B3Z989"/>
<name>A0A1B3Z989_9SPHN</name>
<keyword evidence="2" id="KW-1185">Reference proteome</keyword>
<accession>A0A1B3Z989</accession>
<evidence type="ECO:0000313" key="2">
    <source>
        <dbReference type="Proteomes" id="UP000094256"/>
    </source>
</evidence>
<reference evidence="1 2" key="1">
    <citation type="submission" date="2016-01" db="EMBL/GenBank/DDBJ databases">
        <title>Complete genome and mega plasmid sequence of Sphingomonas panacis DCY99 elicits systemic resistance in rice to Xanthomonas oryzae.</title>
        <authorList>
            <person name="Kim Y.J."/>
            <person name="Yang D.C."/>
            <person name="Sing P."/>
        </authorList>
    </citation>
    <scope>NUCLEOTIDE SEQUENCE [LARGE SCALE GENOMIC DNA]</scope>
    <source>
        <strain evidence="1 2">DCY99</strain>
    </source>
</reference>
<dbReference type="KEGG" id="span:AWL63_08290"/>